<keyword evidence="2" id="KW-0255">Endonuclease</keyword>
<dbReference type="InterPro" id="IPR018247">
    <property type="entry name" value="EF_Hand_1_Ca_BS"/>
</dbReference>
<keyword evidence="2" id="KW-0540">Nuclease</keyword>
<dbReference type="Gene3D" id="1.10.10.10">
    <property type="entry name" value="Winged helix-like DNA-binding domain superfamily/Winged helix DNA-binding domain"/>
    <property type="match status" value="3"/>
</dbReference>
<dbReference type="EMBL" id="MK500334">
    <property type="protein sequence ID" value="QBK86239.1"/>
    <property type="molecule type" value="Genomic_DNA"/>
</dbReference>
<evidence type="ECO:0000259" key="1">
    <source>
        <dbReference type="SMART" id="SM00507"/>
    </source>
</evidence>
<gene>
    <name evidence="2" type="ORF">LCMAC102_00340</name>
</gene>
<protein>
    <submittedName>
        <fullName evidence="2">HNH endonuclease</fullName>
    </submittedName>
</protein>
<evidence type="ECO:0000313" key="2">
    <source>
        <dbReference type="EMBL" id="QBK86239.1"/>
    </source>
</evidence>
<sequence length="486" mass="56253">MTKRFKVSSSIYGERKMDLEFGFAISDFPGYFYNIEDKKVYSSRSKKYLSSRFSGRRIKFDLFKKNKCYVFYDDQLEYLVTGKQKEIPPGKKISNFPNYTITQNGEVYNLTTRKKLKESTNCEYISLCLYKHGNRQDLYIHRLVAKTYIPNPDNFPEVNHINGVKTDNRVENLEWCTRNHNIIHAHKTGLNKGSKRSVLQIEIIDKEDEVSIFKSIAEASRSTGVSSGAICTACKKEKKCRGYRWKYSNPNPRPGIAQEIKAIKIIEEDRLVRDFESAEDAGRAMAIHPSNIINACRGRHKLAKGYKWEYADISKDKKVDDEEWKSITGFSKYKISTNGEIYSTIYNRKLCTQHYAGYEMVRLVGDDGNRKTMKVHRLVCLTYELNPQNKRVVNHKNGVKSDNSRENLEWNTDSENVLHAINNGLCNVRKPVIQHTLDGEEVARYPSAWDASKKMEIVHSAICNACRGYSKTCKGYKWKYDSKIEK</sequence>
<proteinExistence type="predicted"/>
<organism evidence="2">
    <name type="scientific">Marseillevirus LCMAC102</name>
    <dbReference type="NCBI Taxonomy" id="2506603"/>
    <lineage>
        <taxon>Viruses</taxon>
        <taxon>Varidnaviria</taxon>
        <taxon>Bamfordvirae</taxon>
        <taxon>Nucleocytoviricota</taxon>
        <taxon>Megaviricetes</taxon>
        <taxon>Pimascovirales</taxon>
        <taxon>Pimascovirales incertae sedis</taxon>
        <taxon>Marseilleviridae</taxon>
    </lineage>
</organism>
<keyword evidence="2" id="KW-0378">Hydrolase</keyword>
<dbReference type="SMART" id="SM00507">
    <property type="entry name" value="HNHc"/>
    <property type="match status" value="2"/>
</dbReference>
<dbReference type="SUPFAM" id="SSF64496">
    <property type="entry name" value="DNA-binding domain of intron-encoded endonucleases"/>
    <property type="match status" value="3"/>
</dbReference>
<dbReference type="SMART" id="SM00497">
    <property type="entry name" value="IENR1"/>
    <property type="match status" value="3"/>
</dbReference>
<feature type="domain" description="HNH nuclease" evidence="1">
    <location>
        <begin position="369"/>
        <end position="417"/>
    </location>
</feature>
<dbReference type="Gene3D" id="3.90.75.20">
    <property type="match status" value="2"/>
</dbReference>
<feature type="domain" description="HNH nuclease" evidence="1">
    <location>
        <begin position="134"/>
        <end position="182"/>
    </location>
</feature>
<dbReference type="InterPro" id="IPR044925">
    <property type="entry name" value="His-Me_finger_sf"/>
</dbReference>
<dbReference type="SUPFAM" id="SSF54060">
    <property type="entry name" value="His-Me finger endonucleases"/>
    <property type="match status" value="2"/>
</dbReference>
<dbReference type="Pfam" id="PF13392">
    <property type="entry name" value="HNH_3"/>
    <property type="match status" value="2"/>
</dbReference>
<accession>A0A481YT39</accession>
<name>A0A481YT39_9VIRU</name>
<dbReference type="InterPro" id="IPR003647">
    <property type="entry name" value="Intron_nuc_1_rpt"/>
</dbReference>
<dbReference type="PROSITE" id="PS00018">
    <property type="entry name" value="EF_HAND_1"/>
    <property type="match status" value="1"/>
</dbReference>
<dbReference type="InterPro" id="IPR036388">
    <property type="entry name" value="WH-like_DNA-bd_sf"/>
</dbReference>
<dbReference type="InterPro" id="IPR003615">
    <property type="entry name" value="HNH_nuc"/>
</dbReference>
<reference evidence="2" key="1">
    <citation type="journal article" date="2019" name="MBio">
        <title>Virus Genomes from Deep Sea Sediments Expand the Ocean Megavirome and Support Independent Origins of Viral Gigantism.</title>
        <authorList>
            <person name="Backstrom D."/>
            <person name="Yutin N."/>
            <person name="Jorgensen S.L."/>
            <person name="Dharamshi J."/>
            <person name="Homa F."/>
            <person name="Zaremba-Niedwiedzka K."/>
            <person name="Spang A."/>
            <person name="Wolf Y.I."/>
            <person name="Koonin E.V."/>
            <person name="Ettema T.J."/>
        </authorList>
    </citation>
    <scope>NUCLEOTIDE SEQUENCE</scope>
</reference>
<dbReference type="GO" id="GO:0004519">
    <property type="term" value="F:endonuclease activity"/>
    <property type="evidence" value="ECO:0007669"/>
    <property type="project" value="UniProtKB-KW"/>
</dbReference>